<comment type="subcellular location">
    <subcellularLocation>
        <location evidence="1">Membrane</location>
        <topology evidence="1">Multi-pass membrane protein</topology>
    </subcellularLocation>
</comment>
<feature type="domain" description="Bacterial sugar transferase" evidence="7">
    <location>
        <begin position="291"/>
        <end position="478"/>
    </location>
</feature>
<dbReference type="GO" id="GO:0016020">
    <property type="term" value="C:membrane"/>
    <property type="evidence" value="ECO:0007669"/>
    <property type="project" value="UniProtKB-SubCell"/>
</dbReference>
<protein>
    <submittedName>
        <fullName evidence="8">Unannotated protein</fullName>
    </submittedName>
</protein>
<name>A0A6J6QEF7_9ZZZZ</name>
<evidence type="ECO:0000256" key="2">
    <source>
        <dbReference type="ARBA" id="ARBA00022679"/>
    </source>
</evidence>
<evidence type="ECO:0000256" key="5">
    <source>
        <dbReference type="ARBA" id="ARBA00023136"/>
    </source>
</evidence>
<keyword evidence="3 6" id="KW-0812">Transmembrane</keyword>
<sequence length="484" mass="52980">MSTDRLPGGYADGQGDVRAVAPWLLSPSALKGVARRIVSVAALVAIDIGGLVLGLYGALALRSAFVDPKPILWNLLWTRETDWLPFLVLLLVLVFSRGRLYAAREVREGAGRIVQSVVIVALIALAFAIGTGQHFTTFGLYAVSTLFVATLVSGFRWSYEVASASVMRSLGVRRRTLLVGHESQVADLRAKLGQGRGGIDYEFLPDVRLGPALTTALASGVVDEVIIADTALSETALLDVVEAAHREGVRVRIAPRTTELLLERGEYIPGQAIPLFELRPPVFAGADWAVKRVFDVVVALLIVIVGLPIWLVVAAAIKLGSKGPVFYADRRVGLNEREFHMLKFRTMVAGAAAAQHELESANEASGALFKIRNDPRVTAVGKVLRRFSLDEVPNVVNVLRGEMSLVGPRPLPLRDHALLEEWHRRRSHVLPGMTGLWQIAGRSDLSFDDLVRLDFFYLENWSLWLDISILIRTLPAVVARRGAY</sequence>
<evidence type="ECO:0000256" key="3">
    <source>
        <dbReference type="ARBA" id="ARBA00022692"/>
    </source>
</evidence>
<reference evidence="8" key="1">
    <citation type="submission" date="2020-05" db="EMBL/GenBank/DDBJ databases">
        <authorList>
            <person name="Chiriac C."/>
            <person name="Salcher M."/>
            <person name="Ghai R."/>
            <person name="Kavagutti S V."/>
        </authorList>
    </citation>
    <scope>NUCLEOTIDE SEQUENCE</scope>
</reference>
<organism evidence="8">
    <name type="scientific">freshwater metagenome</name>
    <dbReference type="NCBI Taxonomy" id="449393"/>
    <lineage>
        <taxon>unclassified sequences</taxon>
        <taxon>metagenomes</taxon>
        <taxon>ecological metagenomes</taxon>
    </lineage>
</organism>
<gene>
    <name evidence="8" type="ORF">UFOPK2399_01883</name>
</gene>
<accession>A0A6J6QEF7</accession>
<keyword evidence="5 6" id="KW-0472">Membrane</keyword>
<evidence type="ECO:0000259" key="7">
    <source>
        <dbReference type="Pfam" id="PF02397"/>
    </source>
</evidence>
<evidence type="ECO:0000256" key="1">
    <source>
        <dbReference type="ARBA" id="ARBA00004141"/>
    </source>
</evidence>
<keyword evidence="4 6" id="KW-1133">Transmembrane helix</keyword>
<feature type="transmembrane region" description="Helical" evidence="6">
    <location>
        <begin position="37"/>
        <end position="63"/>
    </location>
</feature>
<dbReference type="GO" id="GO:0016780">
    <property type="term" value="F:phosphotransferase activity, for other substituted phosphate groups"/>
    <property type="evidence" value="ECO:0007669"/>
    <property type="project" value="TreeGrafter"/>
</dbReference>
<dbReference type="AlphaFoldDB" id="A0A6J6QEF7"/>
<keyword evidence="2" id="KW-0808">Transferase</keyword>
<feature type="transmembrane region" description="Helical" evidence="6">
    <location>
        <begin position="83"/>
        <end position="101"/>
    </location>
</feature>
<evidence type="ECO:0000256" key="4">
    <source>
        <dbReference type="ARBA" id="ARBA00022989"/>
    </source>
</evidence>
<feature type="transmembrane region" description="Helical" evidence="6">
    <location>
        <begin position="113"/>
        <end position="132"/>
    </location>
</feature>
<evidence type="ECO:0000256" key="6">
    <source>
        <dbReference type="SAM" id="Phobius"/>
    </source>
</evidence>
<dbReference type="EMBL" id="CAEZXP010000009">
    <property type="protein sequence ID" value="CAB4709156.1"/>
    <property type="molecule type" value="Genomic_DNA"/>
</dbReference>
<feature type="transmembrane region" description="Helical" evidence="6">
    <location>
        <begin position="296"/>
        <end position="317"/>
    </location>
</feature>
<dbReference type="Pfam" id="PF02397">
    <property type="entry name" value="Bac_transf"/>
    <property type="match status" value="1"/>
</dbReference>
<dbReference type="InterPro" id="IPR003362">
    <property type="entry name" value="Bact_transf"/>
</dbReference>
<dbReference type="NCBIfam" id="TIGR03025">
    <property type="entry name" value="EPS_sugtrans"/>
    <property type="match status" value="1"/>
</dbReference>
<evidence type="ECO:0000313" key="8">
    <source>
        <dbReference type="EMBL" id="CAB4709156.1"/>
    </source>
</evidence>
<feature type="transmembrane region" description="Helical" evidence="6">
    <location>
        <begin position="138"/>
        <end position="159"/>
    </location>
</feature>
<dbReference type="InterPro" id="IPR017475">
    <property type="entry name" value="EPS_sugar_tfrase"/>
</dbReference>
<dbReference type="PANTHER" id="PTHR30576">
    <property type="entry name" value="COLANIC BIOSYNTHESIS UDP-GLUCOSE LIPID CARRIER TRANSFERASE"/>
    <property type="match status" value="1"/>
</dbReference>
<dbReference type="PANTHER" id="PTHR30576:SF10">
    <property type="entry name" value="SLL5057 PROTEIN"/>
    <property type="match status" value="1"/>
</dbReference>
<proteinExistence type="predicted"/>